<dbReference type="AlphaFoldDB" id="A0A8S9XKL2"/>
<comment type="caution">
    <text evidence="2">The sequence shown here is derived from an EMBL/GenBank/DDBJ whole genome shotgun (WGS) entry which is preliminary data.</text>
</comment>
<organism evidence="2 3">
    <name type="scientific">Apolygus lucorum</name>
    <name type="common">Small green plant bug</name>
    <name type="synonym">Lygocoris lucorum</name>
    <dbReference type="NCBI Taxonomy" id="248454"/>
    <lineage>
        <taxon>Eukaryota</taxon>
        <taxon>Metazoa</taxon>
        <taxon>Ecdysozoa</taxon>
        <taxon>Arthropoda</taxon>
        <taxon>Hexapoda</taxon>
        <taxon>Insecta</taxon>
        <taxon>Pterygota</taxon>
        <taxon>Neoptera</taxon>
        <taxon>Paraneoptera</taxon>
        <taxon>Hemiptera</taxon>
        <taxon>Heteroptera</taxon>
        <taxon>Panheteroptera</taxon>
        <taxon>Cimicomorpha</taxon>
        <taxon>Miridae</taxon>
        <taxon>Mirini</taxon>
        <taxon>Apolygus</taxon>
    </lineage>
</organism>
<accession>A0A8S9XKL2</accession>
<evidence type="ECO:0000313" key="3">
    <source>
        <dbReference type="Proteomes" id="UP000466442"/>
    </source>
</evidence>
<keyword evidence="1" id="KW-0732">Signal</keyword>
<feature type="signal peptide" evidence="1">
    <location>
        <begin position="1"/>
        <end position="26"/>
    </location>
</feature>
<evidence type="ECO:0000256" key="1">
    <source>
        <dbReference type="SAM" id="SignalP"/>
    </source>
</evidence>
<reference evidence="2" key="1">
    <citation type="journal article" date="2021" name="Mol. Ecol. Resour.">
        <title>Apolygus lucorum genome provides insights into omnivorousness and mesophyll feeding.</title>
        <authorList>
            <person name="Liu Y."/>
            <person name="Liu H."/>
            <person name="Wang H."/>
            <person name="Huang T."/>
            <person name="Liu B."/>
            <person name="Yang B."/>
            <person name="Yin L."/>
            <person name="Li B."/>
            <person name="Zhang Y."/>
            <person name="Zhang S."/>
            <person name="Jiang F."/>
            <person name="Zhang X."/>
            <person name="Ren Y."/>
            <person name="Wang B."/>
            <person name="Wang S."/>
            <person name="Lu Y."/>
            <person name="Wu K."/>
            <person name="Fan W."/>
            <person name="Wang G."/>
        </authorList>
    </citation>
    <scope>NUCLEOTIDE SEQUENCE</scope>
    <source>
        <strain evidence="2">12Hb</strain>
    </source>
</reference>
<proteinExistence type="predicted"/>
<dbReference type="Proteomes" id="UP000466442">
    <property type="component" value="Unassembled WGS sequence"/>
</dbReference>
<sequence>MKITPVLPVLVVLASMSVMTFESIEAAESEEAIRPRPVEKKHSEEPDIGKLCRALSGLCNAEKNVPEMTKKYEYYVGEYSCKHLLMLCEALRLLPEKDME</sequence>
<gene>
    <name evidence="2" type="ORF">GE061_014857</name>
</gene>
<evidence type="ECO:0000313" key="2">
    <source>
        <dbReference type="EMBL" id="KAF6209114.1"/>
    </source>
</evidence>
<dbReference type="EMBL" id="WIXP02000006">
    <property type="protein sequence ID" value="KAF6209114.1"/>
    <property type="molecule type" value="Genomic_DNA"/>
</dbReference>
<protein>
    <submittedName>
        <fullName evidence="2">Uncharacterized protein</fullName>
    </submittedName>
</protein>
<keyword evidence="3" id="KW-1185">Reference proteome</keyword>
<name>A0A8S9XKL2_APOLU</name>
<feature type="chain" id="PRO_5035942162" evidence="1">
    <location>
        <begin position="27"/>
        <end position="100"/>
    </location>
</feature>